<dbReference type="AlphaFoldDB" id="A0A644Y7E8"/>
<name>A0A644Y7E8_9ZZZZ</name>
<sequence length="208" mass="23432">MSTESLRTPLRCAVRHLPKLALLACVAGAAPLTWAQQQPVANTTEASGDLSHSTSVYVQGSWARHGTNAATLGATLPWGDWKKPLWGGEMRGYWDVYATRLKFDGARDYNHTWMFGLTPTVRWRGNEGYSPWFVEAGVGLTYMTDRYITVEKEFSTSFNFASHLGVGYSFGEHRRHEVQLRVEHVSNAGIKHPNPGENFAHLRYAYHF</sequence>
<dbReference type="Pfam" id="PF09411">
    <property type="entry name" value="PagL"/>
    <property type="match status" value="1"/>
</dbReference>
<accession>A0A644Y7E8</accession>
<comment type="caution">
    <text evidence="1">The sequence shown here is derived from an EMBL/GenBank/DDBJ whole genome shotgun (WGS) entry which is preliminary data.</text>
</comment>
<dbReference type="PIRSF" id="PIRSF029681">
    <property type="entry name" value="PagL"/>
    <property type="match status" value="1"/>
</dbReference>
<gene>
    <name evidence="1" type="ORF">SDC9_70958</name>
</gene>
<protein>
    <recommendedName>
        <fullName evidence="2">Acyloxyacyl hydrolase</fullName>
    </recommendedName>
</protein>
<dbReference type="SUPFAM" id="SSF56925">
    <property type="entry name" value="OMPA-like"/>
    <property type="match status" value="1"/>
</dbReference>
<dbReference type="InterPro" id="IPR018550">
    <property type="entry name" value="Lipid-A_deacylase-rel"/>
</dbReference>
<proteinExistence type="predicted"/>
<evidence type="ECO:0000313" key="1">
    <source>
        <dbReference type="EMBL" id="MPM24475.1"/>
    </source>
</evidence>
<reference evidence="1" key="1">
    <citation type="submission" date="2019-08" db="EMBL/GenBank/DDBJ databases">
        <authorList>
            <person name="Kucharzyk K."/>
            <person name="Murdoch R.W."/>
            <person name="Higgins S."/>
            <person name="Loffler F."/>
        </authorList>
    </citation>
    <scope>NUCLEOTIDE SEQUENCE</scope>
</reference>
<evidence type="ECO:0008006" key="2">
    <source>
        <dbReference type="Google" id="ProtNLM"/>
    </source>
</evidence>
<dbReference type="InterPro" id="IPR011250">
    <property type="entry name" value="OMP/PagP_B-barrel"/>
</dbReference>
<dbReference type="Gene3D" id="2.40.160.20">
    <property type="match status" value="1"/>
</dbReference>
<organism evidence="1">
    <name type="scientific">bioreactor metagenome</name>
    <dbReference type="NCBI Taxonomy" id="1076179"/>
    <lineage>
        <taxon>unclassified sequences</taxon>
        <taxon>metagenomes</taxon>
        <taxon>ecological metagenomes</taxon>
    </lineage>
</organism>
<dbReference type="EMBL" id="VSSQ01004271">
    <property type="protein sequence ID" value="MPM24475.1"/>
    <property type="molecule type" value="Genomic_DNA"/>
</dbReference>